<organism evidence="2 3">
    <name type="scientific">Deinococcus xinjiangensis</name>
    <dbReference type="NCBI Taxonomy" id="457454"/>
    <lineage>
        <taxon>Bacteria</taxon>
        <taxon>Thermotogati</taxon>
        <taxon>Deinococcota</taxon>
        <taxon>Deinococci</taxon>
        <taxon>Deinococcales</taxon>
        <taxon>Deinococcaceae</taxon>
        <taxon>Deinococcus</taxon>
    </lineage>
</organism>
<accession>A0ABP9V817</accession>
<comment type="caution">
    <text evidence="2">The sequence shown here is derived from an EMBL/GenBank/DDBJ whole genome shotgun (WGS) entry which is preliminary data.</text>
</comment>
<feature type="transmembrane region" description="Helical" evidence="1">
    <location>
        <begin position="12"/>
        <end position="35"/>
    </location>
</feature>
<keyword evidence="3" id="KW-1185">Reference proteome</keyword>
<proteinExistence type="predicted"/>
<reference evidence="2 3" key="1">
    <citation type="submission" date="2024-02" db="EMBL/GenBank/DDBJ databases">
        <title>Deinococcus xinjiangensis NBRC 107630.</title>
        <authorList>
            <person name="Ichikawa N."/>
            <person name="Katano-Makiyama Y."/>
            <person name="Hidaka K."/>
        </authorList>
    </citation>
    <scope>NUCLEOTIDE SEQUENCE [LARGE SCALE GENOMIC DNA]</scope>
    <source>
        <strain evidence="2 3">NBRC 107630</strain>
    </source>
</reference>
<evidence type="ECO:0008006" key="4">
    <source>
        <dbReference type="Google" id="ProtNLM"/>
    </source>
</evidence>
<gene>
    <name evidence="2" type="ORF">Dxin01_01152</name>
</gene>
<sequence>MSRSILDRLISYVGLALALVLLVGGILLTTASNFIKTEVHDQLAPQKITMPAGPAIESLPAEHKAALEPFAGQPMTNGAQAKAFADHYIAAHMNAMSQGRTYEEVSGEYIKLTDKTTPEAQKLGELRQSLFMGDTLRGMLLNAYAFGTMGNIAGIAAIVAYIGAAVLALLAFLGFRHASRATGTIVS</sequence>
<feature type="transmembrane region" description="Helical" evidence="1">
    <location>
        <begin position="152"/>
        <end position="175"/>
    </location>
</feature>
<evidence type="ECO:0000313" key="2">
    <source>
        <dbReference type="EMBL" id="GAA5501420.1"/>
    </source>
</evidence>
<keyword evidence="1" id="KW-1133">Transmembrane helix</keyword>
<dbReference type="RefSeq" id="WP_353541391.1">
    <property type="nucleotide sequence ID" value="NZ_BAABRN010000009.1"/>
</dbReference>
<keyword evidence="1" id="KW-0812">Transmembrane</keyword>
<dbReference type="Proteomes" id="UP001458946">
    <property type="component" value="Unassembled WGS sequence"/>
</dbReference>
<protein>
    <recommendedName>
        <fullName evidence="4">Aromatic ring-opening dioxygenase LigA</fullName>
    </recommendedName>
</protein>
<dbReference type="EMBL" id="BAABRN010000009">
    <property type="protein sequence ID" value="GAA5501420.1"/>
    <property type="molecule type" value="Genomic_DNA"/>
</dbReference>
<name>A0ABP9V817_9DEIO</name>
<evidence type="ECO:0000313" key="3">
    <source>
        <dbReference type="Proteomes" id="UP001458946"/>
    </source>
</evidence>
<evidence type="ECO:0000256" key="1">
    <source>
        <dbReference type="SAM" id="Phobius"/>
    </source>
</evidence>
<keyword evidence="1" id="KW-0472">Membrane</keyword>